<accession>A0A453CLE2</accession>
<reference evidence="3" key="2">
    <citation type="journal article" date="2017" name="Nat. Plants">
        <title>The Aegilops tauschii genome reveals multiple impacts of transposons.</title>
        <authorList>
            <person name="Zhao G."/>
            <person name="Zou C."/>
            <person name="Li K."/>
            <person name="Wang K."/>
            <person name="Li T."/>
            <person name="Gao L."/>
            <person name="Zhang X."/>
            <person name="Wang H."/>
            <person name="Yang Z."/>
            <person name="Liu X."/>
            <person name="Jiang W."/>
            <person name="Mao L."/>
            <person name="Kong X."/>
            <person name="Jiao Y."/>
            <person name="Jia J."/>
        </authorList>
    </citation>
    <scope>NUCLEOTIDE SEQUENCE [LARGE SCALE GENOMIC DNA]</scope>
    <source>
        <strain evidence="3">cv. AL8/78</strain>
    </source>
</reference>
<protein>
    <submittedName>
        <fullName evidence="2">Uncharacterized protein</fullName>
    </submittedName>
</protein>
<dbReference type="Proteomes" id="UP000015105">
    <property type="component" value="Chromosome 2D"/>
</dbReference>
<dbReference type="EnsemblPlants" id="AET2Gv20889000.4">
    <property type="protein sequence ID" value="AET2Gv20889000.4"/>
    <property type="gene ID" value="AET2Gv20889000"/>
</dbReference>
<evidence type="ECO:0000313" key="3">
    <source>
        <dbReference type="Proteomes" id="UP000015105"/>
    </source>
</evidence>
<reference evidence="3" key="1">
    <citation type="journal article" date="2014" name="Science">
        <title>Ancient hybridizations among the ancestral genomes of bread wheat.</title>
        <authorList>
            <consortium name="International Wheat Genome Sequencing Consortium,"/>
            <person name="Marcussen T."/>
            <person name="Sandve S.R."/>
            <person name="Heier L."/>
            <person name="Spannagl M."/>
            <person name="Pfeifer M."/>
            <person name="Jakobsen K.S."/>
            <person name="Wulff B.B."/>
            <person name="Steuernagel B."/>
            <person name="Mayer K.F."/>
            <person name="Olsen O.A."/>
        </authorList>
    </citation>
    <scope>NUCLEOTIDE SEQUENCE [LARGE SCALE GENOMIC DNA]</scope>
    <source>
        <strain evidence="3">cv. AL8/78</strain>
    </source>
</reference>
<feature type="compositionally biased region" description="Basic residues" evidence="1">
    <location>
        <begin position="1"/>
        <end position="12"/>
    </location>
</feature>
<dbReference type="AlphaFoldDB" id="A0A453CLE2"/>
<reference evidence="2" key="5">
    <citation type="journal article" date="2021" name="G3 (Bethesda)">
        <title>Aegilops tauschii genome assembly Aet v5.0 features greater sequence contiguity and improved annotation.</title>
        <authorList>
            <person name="Wang L."/>
            <person name="Zhu T."/>
            <person name="Rodriguez J.C."/>
            <person name="Deal K.R."/>
            <person name="Dubcovsky J."/>
            <person name="McGuire P.E."/>
            <person name="Lux T."/>
            <person name="Spannagl M."/>
            <person name="Mayer K.F.X."/>
            <person name="Baldrich P."/>
            <person name="Meyers B.C."/>
            <person name="Huo N."/>
            <person name="Gu Y.Q."/>
            <person name="Zhou H."/>
            <person name="Devos K.M."/>
            <person name="Bennetzen J.L."/>
            <person name="Unver T."/>
            <person name="Budak H."/>
            <person name="Gulick P.J."/>
            <person name="Galiba G."/>
            <person name="Kalapos B."/>
            <person name="Nelson D.R."/>
            <person name="Li P."/>
            <person name="You F.M."/>
            <person name="Luo M.C."/>
            <person name="Dvorak J."/>
        </authorList>
    </citation>
    <scope>NUCLEOTIDE SEQUENCE [LARGE SCALE GENOMIC DNA]</scope>
    <source>
        <strain evidence="2">cv. AL8/78</strain>
    </source>
</reference>
<evidence type="ECO:0000313" key="2">
    <source>
        <dbReference type="EnsemblPlants" id="AET2Gv20889000.4"/>
    </source>
</evidence>
<reference evidence="2" key="3">
    <citation type="journal article" date="2017" name="Nature">
        <title>Genome sequence of the progenitor of the wheat D genome Aegilops tauschii.</title>
        <authorList>
            <person name="Luo M.C."/>
            <person name="Gu Y.Q."/>
            <person name="Puiu D."/>
            <person name="Wang H."/>
            <person name="Twardziok S.O."/>
            <person name="Deal K.R."/>
            <person name="Huo N."/>
            <person name="Zhu T."/>
            <person name="Wang L."/>
            <person name="Wang Y."/>
            <person name="McGuire P.E."/>
            <person name="Liu S."/>
            <person name="Long H."/>
            <person name="Ramasamy R.K."/>
            <person name="Rodriguez J.C."/>
            <person name="Van S.L."/>
            <person name="Yuan L."/>
            <person name="Wang Z."/>
            <person name="Xia Z."/>
            <person name="Xiao L."/>
            <person name="Anderson O.D."/>
            <person name="Ouyang S."/>
            <person name="Liang Y."/>
            <person name="Zimin A.V."/>
            <person name="Pertea G."/>
            <person name="Qi P."/>
            <person name="Bennetzen J.L."/>
            <person name="Dai X."/>
            <person name="Dawson M.W."/>
            <person name="Muller H.G."/>
            <person name="Kugler K."/>
            <person name="Rivarola-Duarte L."/>
            <person name="Spannagl M."/>
            <person name="Mayer K.F.X."/>
            <person name="Lu F.H."/>
            <person name="Bevan M.W."/>
            <person name="Leroy P."/>
            <person name="Li P."/>
            <person name="You F.M."/>
            <person name="Sun Q."/>
            <person name="Liu Z."/>
            <person name="Lyons E."/>
            <person name="Wicker T."/>
            <person name="Salzberg S.L."/>
            <person name="Devos K.M."/>
            <person name="Dvorak J."/>
        </authorList>
    </citation>
    <scope>NUCLEOTIDE SEQUENCE [LARGE SCALE GENOMIC DNA]</scope>
    <source>
        <strain evidence="2">cv. AL8/78</strain>
    </source>
</reference>
<keyword evidence="3" id="KW-1185">Reference proteome</keyword>
<feature type="region of interest" description="Disordered" evidence="1">
    <location>
        <begin position="1"/>
        <end position="78"/>
    </location>
</feature>
<organism evidence="2 3">
    <name type="scientific">Aegilops tauschii subsp. strangulata</name>
    <name type="common">Goatgrass</name>
    <dbReference type="NCBI Taxonomy" id="200361"/>
    <lineage>
        <taxon>Eukaryota</taxon>
        <taxon>Viridiplantae</taxon>
        <taxon>Streptophyta</taxon>
        <taxon>Embryophyta</taxon>
        <taxon>Tracheophyta</taxon>
        <taxon>Spermatophyta</taxon>
        <taxon>Magnoliopsida</taxon>
        <taxon>Liliopsida</taxon>
        <taxon>Poales</taxon>
        <taxon>Poaceae</taxon>
        <taxon>BOP clade</taxon>
        <taxon>Pooideae</taxon>
        <taxon>Triticodae</taxon>
        <taxon>Triticeae</taxon>
        <taxon>Triticinae</taxon>
        <taxon>Aegilops</taxon>
    </lineage>
</organism>
<sequence length="146" mass="16658">PRIPSHTRKKTAKIIPERKSNRVPQTLAAAGLPYPCRRRTPSSSPPSRQRPASTPRGRSIETHGRGRHRASPRSASGTLTLEGILAPLADDVFTSMPTPMGIWRSRQRWQCFIFLPTMEVWTSKKYRVENSVRTCRLAYLLRRLQL</sequence>
<name>A0A453CLE2_AEGTS</name>
<dbReference type="Gramene" id="AET2Gv20889000.4">
    <property type="protein sequence ID" value="AET2Gv20889000.4"/>
    <property type="gene ID" value="AET2Gv20889000"/>
</dbReference>
<feature type="compositionally biased region" description="Low complexity" evidence="1">
    <location>
        <begin position="41"/>
        <end position="56"/>
    </location>
</feature>
<evidence type="ECO:0000256" key="1">
    <source>
        <dbReference type="SAM" id="MobiDB-lite"/>
    </source>
</evidence>
<proteinExistence type="predicted"/>
<reference evidence="2" key="4">
    <citation type="submission" date="2019-03" db="UniProtKB">
        <authorList>
            <consortium name="EnsemblPlants"/>
        </authorList>
    </citation>
    <scope>IDENTIFICATION</scope>
</reference>